<name>A0ABX7WRT3_9GAMM</name>
<sequence>MAQDGSDWDYINEHMGGHDEDGLPNFMNTPYFGESCRNNECKSYLPPTVNLFDYENLAIEYNLSRKEVDQIKNYIAIYSEHDFKNQSSTNNYITKSKRWDEFSEIRSLNDHGLHTNIPGILPKFYKITCEIFKISKGNGAQLTKATKY</sequence>
<dbReference type="RefSeq" id="WP_210222919.1">
    <property type="nucleotide sequence ID" value="NZ_CP072801.1"/>
</dbReference>
<reference evidence="1 2" key="1">
    <citation type="submission" date="2021-04" db="EMBL/GenBank/DDBJ databases">
        <title>Genomics, taxonomy and metabolism of representatives of sulfur bacteria of the genus Thiothrix: Thiothrix fructosivorans QT, Thiothrix unzii A1T and three new species, Thiothrix subterranea sp. nov., Thiothrix litoralis sp. nov. and 'Candidatus Thiothrix anitrata' sp. nov.</title>
        <authorList>
            <person name="Ravin N.V."/>
            <person name="Smolyakov D."/>
            <person name="Rudenko T.S."/>
            <person name="Mardanov A.V."/>
            <person name="Beletsky A.V."/>
            <person name="Markov N.D."/>
            <person name="Fomenkov A.I."/>
            <person name="Roberts R.J."/>
            <person name="Karnachuk O.V."/>
            <person name="Novikov A."/>
            <person name="Grabovich M.Y."/>
        </authorList>
    </citation>
    <scope>NUCLEOTIDE SEQUENCE [LARGE SCALE GENOMIC DNA]</scope>
    <source>
        <strain evidence="1 2">AS</strain>
    </source>
</reference>
<accession>A0ABX7WRT3</accession>
<protein>
    <submittedName>
        <fullName evidence="1">Uncharacterized protein</fullName>
    </submittedName>
</protein>
<proteinExistence type="predicted"/>
<gene>
    <name evidence="1" type="ORF">J9253_01100</name>
</gene>
<keyword evidence="2" id="KW-1185">Reference proteome</keyword>
<evidence type="ECO:0000313" key="2">
    <source>
        <dbReference type="Proteomes" id="UP000672039"/>
    </source>
</evidence>
<dbReference type="Proteomes" id="UP000672039">
    <property type="component" value="Chromosome"/>
</dbReference>
<organism evidence="1 2">
    <name type="scientific">Thiothrix litoralis</name>
    <dbReference type="NCBI Taxonomy" id="2891210"/>
    <lineage>
        <taxon>Bacteria</taxon>
        <taxon>Pseudomonadati</taxon>
        <taxon>Pseudomonadota</taxon>
        <taxon>Gammaproteobacteria</taxon>
        <taxon>Thiotrichales</taxon>
        <taxon>Thiotrichaceae</taxon>
        <taxon>Thiothrix</taxon>
    </lineage>
</organism>
<evidence type="ECO:0000313" key="1">
    <source>
        <dbReference type="EMBL" id="QTR46586.1"/>
    </source>
</evidence>
<dbReference type="EMBL" id="CP072801">
    <property type="protein sequence ID" value="QTR46586.1"/>
    <property type="molecule type" value="Genomic_DNA"/>
</dbReference>